<evidence type="ECO:0000256" key="1">
    <source>
        <dbReference type="SAM" id="SignalP"/>
    </source>
</evidence>
<organism evidence="3 4">
    <name type="scientific">Planifilum fimeticola</name>
    <dbReference type="NCBI Taxonomy" id="201975"/>
    <lineage>
        <taxon>Bacteria</taxon>
        <taxon>Bacillati</taxon>
        <taxon>Bacillota</taxon>
        <taxon>Bacilli</taxon>
        <taxon>Bacillales</taxon>
        <taxon>Thermoactinomycetaceae</taxon>
        <taxon>Planifilum</taxon>
    </lineage>
</organism>
<comment type="caution">
    <text evidence="3">The sequence shown here is derived from an EMBL/GenBank/DDBJ whole genome shotgun (WGS) entry which is preliminary data.</text>
</comment>
<dbReference type="InterPro" id="IPR035437">
    <property type="entry name" value="SNase_OB-fold_sf"/>
</dbReference>
<feature type="chain" id="PRO_5038946310" evidence="1">
    <location>
        <begin position="23"/>
        <end position="173"/>
    </location>
</feature>
<gene>
    <name evidence="3" type="ORF">CLV97_1336</name>
</gene>
<sequence>MRSRWVLLLISVLVFLAGCGSEQEVTSPHKASPESMVDESFLQKAATGIAYFRENSVKEPKDAEEAEFVEHVDGDTAKLKIDGKVETVRFLLIDTPETKHPELGEQPMGKKASDFTKNILEKAKRSHWNMTWRRRTNTVGFWPMSTWTDRTCRRSFWKKDSPGWGMYTSPVDT</sequence>
<dbReference type="EMBL" id="PVNE01000033">
    <property type="protein sequence ID" value="PRX38905.1"/>
    <property type="molecule type" value="Genomic_DNA"/>
</dbReference>
<evidence type="ECO:0000313" key="3">
    <source>
        <dbReference type="EMBL" id="PRX38905.1"/>
    </source>
</evidence>
<dbReference type="AlphaFoldDB" id="A0A2T0LAP9"/>
<dbReference type="Proteomes" id="UP000237797">
    <property type="component" value="Unassembled WGS sequence"/>
</dbReference>
<dbReference type="OrthoDB" id="4376109at2"/>
<protein>
    <submittedName>
        <fullName evidence="3">Nuclease-like protein</fullName>
    </submittedName>
</protein>
<reference evidence="3 4" key="1">
    <citation type="submission" date="2018-03" db="EMBL/GenBank/DDBJ databases">
        <title>Genomic Encyclopedia of Archaeal and Bacterial Type Strains, Phase II (KMG-II): from individual species to whole genera.</title>
        <authorList>
            <person name="Goeker M."/>
        </authorList>
    </citation>
    <scope>NUCLEOTIDE SEQUENCE [LARGE SCALE GENOMIC DNA]</scope>
    <source>
        <strain evidence="3 4">DSM 44946</strain>
    </source>
</reference>
<evidence type="ECO:0000313" key="4">
    <source>
        <dbReference type="Proteomes" id="UP000237797"/>
    </source>
</evidence>
<dbReference type="Gene3D" id="2.40.50.90">
    <property type="match status" value="1"/>
</dbReference>
<feature type="domain" description="TNase-like" evidence="2">
    <location>
        <begin position="87"/>
        <end position="125"/>
    </location>
</feature>
<dbReference type="InterPro" id="IPR016071">
    <property type="entry name" value="Staphylococal_nuclease_OB-fold"/>
</dbReference>
<proteinExistence type="predicted"/>
<dbReference type="SUPFAM" id="SSF50199">
    <property type="entry name" value="Staphylococcal nuclease"/>
    <property type="match status" value="1"/>
</dbReference>
<dbReference type="Pfam" id="PF00565">
    <property type="entry name" value="SNase"/>
    <property type="match status" value="1"/>
</dbReference>
<accession>A0A2T0LAP9</accession>
<dbReference type="PROSITE" id="PS51257">
    <property type="entry name" value="PROKAR_LIPOPROTEIN"/>
    <property type="match status" value="1"/>
</dbReference>
<feature type="signal peptide" evidence="1">
    <location>
        <begin position="1"/>
        <end position="22"/>
    </location>
</feature>
<name>A0A2T0LAP9_9BACL</name>
<evidence type="ECO:0000259" key="2">
    <source>
        <dbReference type="Pfam" id="PF00565"/>
    </source>
</evidence>
<keyword evidence="4" id="KW-1185">Reference proteome</keyword>
<keyword evidence="1" id="KW-0732">Signal</keyword>